<dbReference type="Ensembl" id="ENSSTUT00000039031.1">
    <property type="protein sequence ID" value="ENSSTUP00000037352.1"/>
    <property type="gene ID" value="ENSSTUG00000015901.1"/>
</dbReference>
<dbReference type="GO" id="GO:0017128">
    <property type="term" value="F:phospholipid scramblase activity"/>
    <property type="evidence" value="ECO:0007669"/>
    <property type="project" value="InterPro"/>
</dbReference>
<feature type="compositionally biased region" description="Gly residues" evidence="3">
    <location>
        <begin position="61"/>
        <end position="70"/>
    </location>
</feature>
<dbReference type="InParanoid" id="A0A673YSE5"/>
<sequence length="323" mass="35658">MSAVTTQPLPFGRLEREKHIERLFRAFHSRRRLSADPQGLPVSIPHHGPPDLGSEDQQLGLGPGGPGGKGENGHVRPRASVGPEIAGEQWLNGVGGQEGLALLDAVSQLCITARPELQGPQCVPRRTYSIATGDSSEQLFVAVEESSCVCLQCCGPARSCSLQGFDRQARQVFLFERPLRVDACCLGCCLMEMRVYTPQRQLLGSVRQRWSMFTPLLEVCDSDGTSTIRIQGSCCPYRCLSNQEFQVVSAIGEKIGSIWKKWPGFNEECNMDHEYFGLEVPQDMTSQTKLLLLAATFLLVSMKKNSPTKNTPDKILWESMNTT</sequence>
<comment type="similarity">
    <text evidence="1 2">Belongs to the phospholipid scramblase family.</text>
</comment>
<organism evidence="4 5">
    <name type="scientific">Salmo trutta</name>
    <name type="common">Brown trout</name>
    <dbReference type="NCBI Taxonomy" id="8032"/>
    <lineage>
        <taxon>Eukaryota</taxon>
        <taxon>Metazoa</taxon>
        <taxon>Chordata</taxon>
        <taxon>Craniata</taxon>
        <taxon>Vertebrata</taxon>
        <taxon>Euteleostomi</taxon>
        <taxon>Actinopterygii</taxon>
        <taxon>Neopterygii</taxon>
        <taxon>Teleostei</taxon>
        <taxon>Protacanthopterygii</taxon>
        <taxon>Salmoniformes</taxon>
        <taxon>Salmonidae</taxon>
        <taxon>Salmoninae</taxon>
        <taxon>Salmo</taxon>
    </lineage>
</organism>
<proteinExistence type="inferred from homology"/>
<keyword evidence="2" id="KW-0449">Lipoprotein</keyword>
<evidence type="ECO:0000256" key="2">
    <source>
        <dbReference type="RuleBase" id="RU363116"/>
    </source>
</evidence>
<dbReference type="Pfam" id="PF03803">
    <property type="entry name" value="Scramblase"/>
    <property type="match status" value="1"/>
</dbReference>
<keyword evidence="2" id="KW-0106">Calcium</keyword>
<evidence type="ECO:0000313" key="5">
    <source>
        <dbReference type="Proteomes" id="UP000472277"/>
    </source>
</evidence>
<comment type="function">
    <text evidence="2">May mediate accelerated ATP-independent bidirectional transbilayer migration of phospholipids upon binding calcium ions that results in a loss of phospholipid asymmetry in the plasma membrane.</text>
</comment>
<dbReference type="PANTHER" id="PTHR23248">
    <property type="entry name" value="PHOSPHOLIPID SCRAMBLASE-RELATED"/>
    <property type="match status" value="1"/>
</dbReference>
<name>A0A673YSE5_SALTR</name>
<dbReference type="GO" id="GO:0005886">
    <property type="term" value="C:plasma membrane"/>
    <property type="evidence" value="ECO:0007669"/>
    <property type="project" value="TreeGrafter"/>
</dbReference>
<feature type="region of interest" description="Disordered" evidence="3">
    <location>
        <begin position="35"/>
        <end position="79"/>
    </location>
</feature>
<dbReference type="PANTHER" id="PTHR23248:SF40">
    <property type="entry name" value="PHOSPHOLIPID SCRAMBLASE"/>
    <property type="match status" value="1"/>
</dbReference>
<evidence type="ECO:0000313" key="4">
    <source>
        <dbReference type="Ensembl" id="ENSSTUP00000037352.1"/>
    </source>
</evidence>
<gene>
    <name evidence="4" type="primary">LOC115169352</name>
</gene>
<dbReference type="OMA" id="IQMIFRA"/>
<keyword evidence="5" id="KW-1185">Reference proteome</keyword>
<dbReference type="Proteomes" id="UP000472277">
    <property type="component" value="Chromosome 31"/>
</dbReference>
<dbReference type="InterPro" id="IPR005552">
    <property type="entry name" value="Scramblase"/>
</dbReference>
<dbReference type="AlphaFoldDB" id="A0A673YSE5"/>
<reference evidence="4" key="1">
    <citation type="submission" date="2025-08" db="UniProtKB">
        <authorList>
            <consortium name="Ensembl"/>
        </authorList>
    </citation>
    <scope>IDENTIFICATION</scope>
</reference>
<reference evidence="4" key="2">
    <citation type="submission" date="2025-09" db="UniProtKB">
        <authorList>
            <consortium name="Ensembl"/>
        </authorList>
    </citation>
    <scope>IDENTIFICATION</scope>
</reference>
<dbReference type="GeneTree" id="ENSGT00940000166623"/>
<evidence type="ECO:0000256" key="1">
    <source>
        <dbReference type="ARBA" id="ARBA00005350"/>
    </source>
</evidence>
<keyword evidence="2" id="KW-0564">Palmitate</keyword>
<comment type="cofactor">
    <cofactor evidence="2">
        <name>Ca(2+)</name>
        <dbReference type="ChEBI" id="CHEBI:29108"/>
    </cofactor>
</comment>
<accession>A0A673YSE5</accession>
<evidence type="ECO:0000256" key="3">
    <source>
        <dbReference type="SAM" id="MobiDB-lite"/>
    </source>
</evidence>
<protein>
    <recommendedName>
        <fullName evidence="2">Phospholipid scramblase</fullName>
    </recommendedName>
</protein>